<keyword evidence="4 6" id="KW-1133">Transmembrane helix</keyword>
<dbReference type="InterPro" id="IPR011701">
    <property type="entry name" value="MFS"/>
</dbReference>
<feature type="transmembrane region" description="Helical" evidence="6">
    <location>
        <begin position="303"/>
        <end position="324"/>
    </location>
</feature>
<feature type="transmembrane region" description="Helical" evidence="6">
    <location>
        <begin position="135"/>
        <end position="155"/>
    </location>
</feature>
<dbReference type="AlphaFoldDB" id="A0A109W2L6"/>
<dbReference type="PRINTS" id="PR01036">
    <property type="entry name" value="TCRTETB"/>
</dbReference>
<feature type="transmembrane region" description="Helical" evidence="6">
    <location>
        <begin position="167"/>
        <end position="186"/>
    </location>
</feature>
<feature type="transmembrane region" description="Helical" evidence="6">
    <location>
        <begin position="77"/>
        <end position="95"/>
    </location>
</feature>
<feature type="transmembrane region" description="Helical" evidence="6">
    <location>
        <begin position="359"/>
        <end position="383"/>
    </location>
</feature>
<dbReference type="InterPro" id="IPR036259">
    <property type="entry name" value="MFS_trans_sf"/>
</dbReference>
<feature type="transmembrane region" description="Helical" evidence="6">
    <location>
        <begin position="477"/>
        <end position="497"/>
    </location>
</feature>
<dbReference type="InterPro" id="IPR020846">
    <property type="entry name" value="MFS_dom"/>
</dbReference>
<feature type="transmembrane region" description="Helical" evidence="6">
    <location>
        <begin position="404"/>
        <end position="422"/>
    </location>
</feature>
<evidence type="ECO:0000256" key="6">
    <source>
        <dbReference type="SAM" id="Phobius"/>
    </source>
</evidence>
<feature type="transmembrane region" description="Helical" evidence="6">
    <location>
        <begin position="270"/>
        <end position="291"/>
    </location>
</feature>
<gene>
    <name evidence="8" type="ORF">AXF14_06645</name>
</gene>
<evidence type="ECO:0000256" key="5">
    <source>
        <dbReference type="ARBA" id="ARBA00023136"/>
    </source>
</evidence>
<dbReference type="Pfam" id="PF07690">
    <property type="entry name" value="MFS_1"/>
    <property type="match status" value="1"/>
</dbReference>
<dbReference type="PROSITE" id="PS50850">
    <property type="entry name" value="MFS"/>
    <property type="match status" value="1"/>
</dbReference>
<evidence type="ECO:0000256" key="1">
    <source>
        <dbReference type="ARBA" id="ARBA00004651"/>
    </source>
</evidence>
<keyword evidence="9" id="KW-1185">Reference proteome</keyword>
<evidence type="ECO:0000256" key="4">
    <source>
        <dbReference type="ARBA" id="ARBA00022989"/>
    </source>
</evidence>
<evidence type="ECO:0000256" key="2">
    <source>
        <dbReference type="ARBA" id="ARBA00022448"/>
    </source>
</evidence>
<keyword evidence="3 6" id="KW-0812">Transmembrane</keyword>
<feature type="transmembrane region" description="Helical" evidence="6">
    <location>
        <begin position="231"/>
        <end position="249"/>
    </location>
</feature>
<dbReference type="SUPFAM" id="SSF103473">
    <property type="entry name" value="MFS general substrate transporter"/>
    <property type="match status" value="1"/>
</dbReference>
<feature type="transmembrane region" description="Helical" evidence="6">
    <location>
        <begin position="50"/>
        <end position="70"/>
    </location>
</feature>
<comment type="subcellular location">
    <subcellularLocation>
        <location evidence="1">Cell membrane</location>
        <topology evidence="1">Multi-pass membrane protein</topology>
    </subcellularLocation>
</comment>
<dbReference type="Gene3D" id="1.20.1250.20">
    <property type="entry name" value="MFS general substrate transporter like domains"/>
    <property type="match status" value="1"/>
</dbReference>
<dbReference type="STRING" id="111015.AXF14_06645"/>
<feature type="transmembrane region" description="Helical" evidence="6">
    <location>
        <begin position="198"/>
        <end position="219"/>
    </location>
</feature>
<name>A0A109W2L6_ACTRD</name>
<evidence type="ECO:0000259" key="7">
    <source>
        <dbReference type="PROSITE" id="PS50850"/>
    </source>
</evidence>
<evidence type="ECO:0000313" key="9">
    <source>
        <dbReference type="Proteomes" id="UP000065220"/>
    </source>
</evidence>
<evidence type="ECO:0000313" key="8">
    <source>
        <dbReference type="EMBL" id="AMD87321.1"/>
    </source>
</evidence>
<accession>A0A109W2L6</accession>
<protein>
    <submittedName>
        <fullName evidence="8">MFS transporter</fullName>
    </submittedName>
</protein>
<reference evidence="9" key="1">
    <citation type="submission" date="2016-02" db="EMBL/GenBank/DDBJ databases">
        <authorList>
            <person name="Holder M.E."/>
            <person name="Ajami N.J."/>
            <person name="Petrosino J.F."/>
        </authorList>
    </citation>
    <scope>NUCLEOTIDE SEQUENCE [LARGE SCALE GENOMIC DNA]</scope>
    <source>
        <strain evidence="9">CCUG 36733</strain>
    </source>
</reference>
<sequence length="504" mass="51155">MRVSTLHRPWWGLGALCLGMVMLFMNTTMINVALPDLAASLGAGTSELEWIVSSYNLAFLAVLLPGGAVGDRLGHRSTLVTGALVFGAGALVGATSGSVGWLMTARVLMGVGASVFTPMSLALIPRMFPAAQRGLATGVWTAAGALGAPLGPLVGGMMIDAHGWRSMFTLDAVAAAVVLVCCLVLVPAGARSDHDGRALPWAQVLTSALGFSLITWGLINAEHSWTRMSTWVPIVAGVGVLAVYAGLDLHRLDTLTDLWLLGVGRFRARAVELMLVNFVLFGILFVAPSYLQTVLGNSAVRGGMLLMPLAASAVVGSMAASRVLHRPGAHAWVMSVALGLVAAGLALAARTAAGGGAGALVWGLVVAGVGLGLAQSFGIATAMDAVPAEAEGAGAALLNTVRQFGSVLGVAALGSVSGTVYTNGVSSLPAGLPDKVVQAVSDTISSAHLALAEASGAWVSTVLAQADRSYVHAMDCVLVICAATSGVVAVIAALAAVRRSVRRS</sequence>
<keyword evidence="2" id="KW-0813">Transport</keyword>
<keyword evidence="5 6" id="KW-0472">Membrane</keyword>
<feature type="domain" description="Major facilitator superfamily (MFS) profile" evidence="7">
    <location>
        <begin position="12"/>
        <end position="500"/>
    </location>
</feature>
<dbReference type="GO" id="GO:0005886">
    <property type="term" value="C:plasma membrane"/>
    <property type="evidence" value="ECO:0007669"/>
    <property type="project" value="UniProtKB-SubCell"/>
</dbReference>
<feature type="transmembrane region" description="Helical" evidence="6">
    <location>
        <begin position="101"/>
        <end position="123"/>
    </location>
</feature>
<feature type="transmembrane region" description="Helical" evidence="6">
    <location>
        <begin position="12"/>
        <end position="30"/>
    </location>
</feature>
<proteinExistence type="predicted"/>
<dbReference type="OrthoDB" id="9781469at2"/>
<evidence type="ECO:0000256" key="3">
    <source>
        <dbReference type="ARBA" id="ARBA00022692"/>
    </source>
</evidence>
<dbReference type="GO" id="GO:0022857">
    <property type="term" value="F:transmembrane transporter activity"/>
    <property type="evidence" value="ECO:0007669"/>
    <property type="project" value="InterPro"/>
</dbReference>
<dbReference type="PANTHER" id="PTHR42718:SF9">
    <property type="entry name" value="MAJOR FACILITATOR SUPERFAMILY MULTIDRUG TRANSPORTER MFSC"/>
    <property type="match status" value="1"/>
</dbReference>
<dbReference type="KEGG" id="ard:AXF14_06645"/>
<dbReference type="RefSeq" id="WP_067941871.1">
    <property type="nucleotide sequence ID" value="NZ_CP014228.1"/>
</dbReference>
<dbReference type="CDD" id="cd17321">
    <property type="entry name" value="MFS_MMR_MDR_like"/>
    <property type="match status" value="1"/>
</dbReference>
<dbReference type="PANTHER" id="PTHR42718">
    <property type="entry name" value="MAJOR FACILITATOR SUPERFAMILY MULTIDRUG TRANSPORTER MFSC"/>
    <property type="match status" value="1"/>
</dbReference>
<dbReference type="Proteomes" id="UP000065220">
    <property type="component" value="Chromosome"/>
</dbReference>
<organism evidence="8 9">
    <name type="scientific">Actinomyces radicidentis</name>
    <dbReference type="NCBI Taxonomy" id="111015"/>
    <lineage>
        <taxon>Bacteria</taxon>
        <taxon>Bacillati</taxon>
        <taxon>Actinomycetota</taxon>
        <taxon>Actinomycetes</taxon>
        <taxon>Actinomycetales</taxon>
        <taxon>Actinomycetaceae</taxon>
        <taxon>Actinomyces</taxon>
    </lineage>
</organism>
<dbReference type="EMBL" id="CP014228">
    <property type="protein sequence ID" value="AMD87321.1"/>
    <property type="molecule type" value="Genomic_DNA"/>
</dbReference>
<feature type="transmembrane region" description="Helical" evidence="6">
    <location>
        <begin position="331"/>
        <end position="353"/>
    </location>
</feature>